<dbReference type="Proteomes" id="UP000054538">
    <property type="component" value="Unassembled WGS sequence"/>
</dbReference>
<dbReference type="HOGENOM" id="CLU_085149_1_0_1"/>
<dbReference type="GO" id="GO:0015074">
    <property type="term" value="P:DNA integration"/>
    <property type="evidence" value="ECO:0007669"/>
    <property type="project" value="UniProtKB-KW"/>
</dbReference>
<keyword evidence="6" id="KW-0460">Magnesium</keyword>
<evidence type="ECO:0000256" key="8">
    <source>
        <dbReference type="ARBA" id="ARBA00022918"/>
    </source>
</evidence>
<keyword evidence="9" id="KW-0808">Transferase</keyword>
<keyword evidence="5" id="KW-0378">Hydrolase</keyword>
<dbReference type="PANTHER" id="PTHR42648">
    <property type="entry name" value="TRANSPOSASE, PUTATIVE-RELATED"/>
    <property type="match status" value="1"/>
</dbReference>
<keyword evidence="3" id="KW-0479">Metal-binding</keyword>
<feature type="region of interest" description="Disordered" evidence="11">
    <location>
        <begin position="125"/>
        <end position="197"/>
    </location>
</feature>
<keyword evidence="1" id="KW-0548">Nucleotidyltransferase</keyword>
<evidence type="ECO:0000256" key="10">
    <source>
        <dbReference type="ARBA" id="ARBA00023172"/>
    </source>
</evidence>
<reference evidence="13" key="2">
    <citation type="submission" date="2015-01" db="EMBL/GenBank/DDBJ databases">
        <title>Evolutionary Origins and Diversification of the Mycorrhizal Mutualists.</title>
        <authorList>
            <consortium name="DOE Joint Genome Institute"/>
            <consortium name="Mycorrhizal Genomics Consortium"/>
            <person name="Kohler A."/>
            <person name="Kuo A."/>
            <person name="Nagy L.G."/>
            <person name="Floudas D."/>
            <person name="Copeland A."/>
            <person name="Barry K.W."/>
            <person name="Cichocki N."/>
            <person name="Veneault-Fourrey C."/>
            <person name="LaButti K."/>
            <person name="Lindquist E.A."/>
            <person name="Lipzen A."/>
            <person name="Lundell T."/>
            <person name="Morin E."/>
            <person name="Murat C."/>
            <person name="Riley R."/>
            <person name="Ohm R."/>
            <person name="Sun H."/>
            <person name="Tunlid A."/>
            <person name="Henrissat B."/>
            <person name="Grigoriev I.V."/>
            <person name="Hibbett D.S."/>
            <person name="Martin F."/>
        </authorList>
    </citation>
    <scope>NUCLEOTIDE SEQUENCE [LARGE SCALE GENOMIC DNA]</scope>
    <source>
        <strain evidence="13">Ve08.2h10</strain>
    </source>
</reference>
<evidence type="ECO:0000256" key="1">
    <source>
        <dbReference type="ARBA" id="ARBA00022695"/>
    </source>
</evidence>
<dbReference type="InterPro" id="IPR039537">
    <property type="entry name" value="Retrotran_Ty1/copia-like"/>
</dbReference>
<dbReference type="GO" id="GO:0003964">
    <property type="term" value="F:RNA-directed DNA polymerase activity"/>
    <property type="evidence" value="ECO:0007669"/>
    <property type="project" value="UniProtKB-KW"/>
</dbReference>
<keyword evidence="13" id="KW-1185">Reference proteome</keyword>
<dbReference type="GO" id="GO:0004519">
    <property type="term" value="F:endonuclease activity"/>
    <property type="evidence" value="ECO:0007669"/>
    <property type="project" value="UniProtKB-KW"/>
</dbReference>
<keyword evidence="2" id="KW-0540">Nuclease</keyword>
<evidence type="ECO:0000256" key="3">
    <source>
        <dbReference type="ARBA" id="ARBA00022723"/>
    </source>
</evidence>
<gene>
    <name evidence="12" type="ORF">PAXRUDRAFT_151782</name>
</gene>
<dbReference type="STRING" id="930991.A0A0D0E1N0"/>
<evidence type="ECO:0000256" key="9">
    <source>
        <dbReference type="ARBA" id="ARBA00022932"/>
    </source>
</evidence>
<evidence type="ECO:0000256" key="4">
    <source>
        <dbReference type="ARBA" id="ARBA00022759"/>
    </source>
</evidence>
<proteinExistence type="predicted"/>
<dbReference type="GO" id="GO:0003887">
    <property type="term" value="F:DNA-directed DNA polymerase activity"/>
    <property type="evidence" value="ECO:0007669"/>
    <property type="project" value="UniProtKB-KW"/>
</dbReference>
<evidence type="ECO:0000313" key="12">
    <source>
        <dbReference type="EMBL" id="KIK90520.1"/>
    </source>
</evidence>
<organism evidence="12 13">
    <name type="scientific">Paxillus rubicundulus Ve08.2h10</name>
    <dbReference type="NCBI Taxonomy" id="930991"/>
    <lineage>
        <taxon>Eukaryota</taxon>
        <taxon>Fungi</taxon>
        <taxon>Dikarya</taxon>
        <taxon>Basidiomycota</taxon>
        <taxon>Agaricomycotina</taxon>
        <taxon>Agaricomycetes</taxon>
        <taxon>Agaricomycetidae</taxon>
        <taxon>Boletales</taxon>
        <taxon>Paxilineae</taxon>
        <taxon>Paxillaceae</taxon>
        <taxon>Paxillus</taxon>
    </lineage>
</organism>
<keyword evidence="10" id="KW-0233">DNA recombination</keyword>
<dbReference type="GO" id="GO:0006310">
    <property type="term" value="P:DNA recombination"/>
    <property type="evidence" value="ECO:0007669"/>
    <property type="project" value="UniProtKB-KW"/>
</dbReference>
<dbReference type="GO" id="GO:0046872">
    <property type="term" value="F:metal ion binding"/>
    <property type="evidence" value="ECO:0007669"/>
    <property type="project" value="UniProtKB-KW"/>
</dbReference>
<keyword evidence="4" id="KW-0255">Endonuclease</keyword>
<name>A0A0D0E1N0_9AGAM</name>
<dbReference type="PANTHER" id="PTHR42648:SF11">
    <property type="entry name" value="TRANSPOSON TY4-P GAG-POL POLYPROTEIN"/>
    <property type="match status" value="1"/>
</dbReference>
<keyword evidence="9" id="KW-0239">DNA-directed DNA polymerase</keyword>
<sequence>MLSLLANTMLEESQLPKSFWEDAMATAAYITARCPTSALCGENPYQTLFRHHIDPTFHPFSCPAYAHIPKEQSYKLLDVERRTIISSRHVTFDEAGNISTCNLAPWNVPTVEGQWEGLLPRQCEVEHEDTEKETPELRTPDLHGTVGVNNAPPDAPEAERPPSPTIDDLTNHFEQLHMDPLLTPAPAPAPAPAPVHP</sequence>
<accession>A0A0D0E1N0</accession>
<dbReference type="InParanoid" id="A0A0D0E1N0"/>
<protein>
    <submittedName>
        <fullName evidence="12">Uncharacterized protein</fullName>
    </submittedName>
</protein>
<evidence type="ECO:0000256" key="6">
    <source>
        <dbReference type="ARBA" id="ARBA00022842"/>
    </source>
</evidence>
<reference evidence="12 13" key="1">
    <citation type="submission" date="2014-04" db="EMBL/GenBank/DDBJ databases">
        <authorList>
            <consortium name="DOE Joint Genome Institute"/>
            <person name="Kuo A."/>
            <person name="Kohler A."/>
            <person name="Jargeat P."/>
            <person name="Nagy L.G."/>
            <person name="Floudas D."/>
            <person name="Copeland A."/>
            <person name="Barry K.W."/>
            <person name="Cichocki N."/>
            <person name="Veneault-Fourrey C."/>
            <person name="LaButti K."/>
            <person name="Lindquist E.A."/>
            <person name="Lipzen A."/>
            <person name="Lundell T."/>
            <person name="Morin E."/>
            <person name="Murat C."/>
            <person name="Sun H."/>
            <person name="Tunlid A."/>
            <person name="Henrissat B."/>
            <person name="Grigoriev I.V."/>
            <person name="Hibbett D.S."/>
            <person name="Martin F."/>
            <person name="Nordberg H.P."/>
            <person name="Cantor M.N."/>
            <person name="Hua S.X."/>
        </authorList>
    </citation>
    <scope>NUCLEOTIDE SEQUENCE [LARGE SCALE GENOMIC DNA]</scope>
    <source>
        <strain evidence="12 13">Ve08.2h10</strain>
    </source>
</reference>
<evidence type="ECO:0000256" key="5">
    <source>
        <dbReference type="ARBA" id="ARBA00022801"/>
    </source>
</evidence>
<keyword evidence="8" id="KW-0695">RNA-directed DNA polymerase</keyword>
<dbReference type="GO" id="GO:0016787">
    <property type="term" value="F:hydrolase activity"/>
    <property type="evidence" value="ECO:0007669"/>
    <property type="project" value="UniProtKB-KW"/>
</dbReference>
<feature type="compositionally biased region" description="Pro residues" evidence="11">
    <location>
        <begin position="183"/>
        <end position="197"/>
    </location>
</feature>
<dbReference type="OrthoDB" id="2610795at2759"/>
<dbReference type="EMBL" id="KN825508">
    <property type="protein sequence ID" value="KIK90520.1"/>
    <property type="molecule type" value="Genomic_DNA"/>
</dbReference>
<dbReference type="AlphaFoldDB" id="A0A0D0E1N0"/>
<keyword evidence="7" id="KW-0229">DNA integration</keyword>
<evidence type="ECO:0000256" key="2">
    <source>
        <dbReference type="ARBA" id="ARBA00022722"/>
    </source>
</evidence>
<feature type="compositionally biased region" description="Basic and acidic residues" evidence="11">
    <location>
        <begin position="125"/>
        <end position="141"/>
    </location>
</feature>
<evidence type="ECO:0000256" key="11">
    <source>
        <dbReference type="SAM" id="MobiDB-lite"/>
    </source>
</evidence>
<evidence type="ECO:0000313" key="13">
    <source>
        <dbReference type="Proteomes" id="UP000054538"/>
    </source>
</evidence>
<evidence type="ECO:0000256" key="7">
    <source>
        <dbReference type="ARBA" id="ARBA00022908"/>
    </source>
</evidence>